<dbReference type="Pfam" id="PF00732">
    <property type="entry name" value="GMC_oxred_N"/>
    <property type="match status" value="1"/>
</dbReference>
<keyword evidence="4" id="KW-0285">Flavoprotein</keyword>
<sequence>MTQTHDNSGVSGTQAFDFDQIVIGSGFGGSVSALRLTEKGHRVLVLEKGIRRRDDEFAETNLDQKNYLWMPKLGWKGIVQFTFTRKVTVLHGVGVGGGSQVYANVHLIPDRSVFQSPSWQQVRTDWFEQLQPFYRLAQRMLGTARNSYTNIADDTLKVIAEENGRGDSFKTVNTGVFFPQADGVEGKTIADPYFDGDGPERTTCNFCGSCMIGCRNNAKNTLLKNYLYFAERNGAEIRAESEVLKIEPIKQQGCGDGSEGYRLTIREGLGRKKRIYTLTTQGVVVSAGVMGTVPLLLKMRDQLKSLSAISNRLGQQIRTNSETLTTANNTQHKVSDGVSISSFISVDKDTNMEITRYREDSDGTWLYLPYVPMVTGSGVARFLKFVGNTLLHPLKTWKVLRFKGKARNSILFLVMQTSEAFIHLEWRRPWYKLFRKGLSAVQKSDDSPLSVSFPAAEKATKQFAEKLGGEPGSALTEILTGAPMTAHIMSGVPMGRDAMTGVVNDKGEVFGYQNLRVVDGSVIPGNLGVNPSLTITALSEYIMSHVPVHNQALAEQVRPIRFSQPSESQQKMLDEAFDGVVNKTVVEDAMNC</sequence>
<dbReference type="AlphaFoldDB" id="A0A0K6IUM8"/>
<evidence type="ECO:0000313" key="19">
    <source>
        <dbReference type="Proteomes" id="UP000182769"/>
    </source>
</evidence>
<dbReference type="GO" id="GO:0050660">
    <property type="term" value="F:flavin adenine dinucleotide binding"/>
    <property type="evidence" value="ECO:0007669"/>
    <property type="project" value="InterPro"/>
</dbReference>
<gene>
    <name evidence="18" type="ORF">Ga0061065_12213</name>
</gene>
<feature type="domain" description="Glucose-methanol-choline oxidoreductase C-terminal" evidence="17">
    <location>
        <begin position="482"/>
        <end position="538"/>
    </location>
</feature>
<keyword evidence="8" id="KW-1207">Sterol metabolism</keyword>
<reference evidence="19" key="1">
    <citation type="submission" date="2015-08" db="EMBL/GenBank/DDBJ databases">
        <authorList>
            <person name="Varghese N."/>
        </authorList>
    </citation>
    <scope>NUCLEOTIDE SEQUENCE [LARGE SCALE GENOMIC DNA]</scope>
    <source>
        <strain evidence="19">JCM 18476</strain>
    </source>
</reference>
<dbReference type="SUPFAM" id="SSF51905">
    <property type="entry name" value="FAD/NAD(P)-binding domain"/>
    <property type="match status" value="1"/>
</dbReference>
<protein>
    <recommendedName>
        <fullName evidence="14">Cholesterol oxidase</fullName>
        <ecNumber evidence="13">1.1.3.6</ecNumber>
        <ecNumber evidence="11">5.3.3.1</ecNumber>
    </recommendedName>
    <alternativeName>
        <fullName evidence="15">Cholesterol isomerase</fullName>
    </alternativeName>
</protein>
<dbReference type="InterPro" id="IPR000172">
    <property type="entry name" value="GMC_OxRdtase_N"/>
</dbReference>
<dbReference type="PANTHER" id="PTHR47470:SF1">
    <property type="entry name" value="FAD-DEPENDENT OXIDOREDUCTASE 2 FAD BINDING DOMAIN-CONTAINING PROTEIN"/>
    <property type="match status" value="1"/>
</dbReference>
<comment type="pathway">
    <text evidence="12">Steroid metabolism; cholesterol degradation.</text>
</comment>
<evidence type="ECO:0000256" key="13">
    <source>
        <dbReference type="ARBA" id="ARBA00049723"/>
    </source>
</evidence>
<keyword evidence="19" id="KW-1185">Reference proteome</keyword>
<keyword evidence="9" id="KW-0753">Steroid metabolism</keyword>
<evidence type="ECO:0000256" key="8">
    <source>
        <dbReference type="ARBA" id="ARBA00023166"/>
    </source>
</evidence>
<comment type="cofactor">
    <cofactor evidence="1">
        <name>FAD</name>
        <dbReference type="ChEBI" id="CHEBI:57692"/>
    </cofactor>
</comment>
<evidence type="ECO:0000256" key="1">
    <source>
        <dbReference type="ARBA" id="ARBA00001974"/>
    </source>
</evidence>
<dbReference type="PANTHER" id="PTHR47470">
    <property type="entry name" value="CHOLESTEROL OXIDASE"/>
    <property type="match status" value="1"/>
</dbReference>
<evidence type="ECO:0000259" key="17">
    <source>
        <dbReference type="Pfam" id="PF05199"/>
    </source>
</evidence>
<feature type="domain" description="Glucose-methanol-choline oxidoreductase N-terminal" evidence="16">
    <location>
        <begin position="19"/>
        <end position="297"/>
    </location>
</feature>
<dbReference type="GO" id="GO:0004769">
    <property type="term" value="F:steroid Delta-isomerase activity"/>
    <property type="evidence" value="ECO:0007669"/>
    <property type="project" value="UniProtKB-EC"/>
</dbReference>
<dbReference type="InterPro" id="IPR007867">
    <property type="entry name" value="GMC_OxRtase_C"/>
</dbReference>
<evidence type="ECO:0000256" key="3">
    <source>
        <dbReference type="ARBA" id="ARBA00022548"/>
    </source>
</evidence>
<evidence type="ECO:0000256" key="2">
    <source>
        <dbReference type="ARBA" id="ARBA00010790"/>
    </source>
</evidence>
<dbReference type="InterPro" id="IPR036188">
    <property type="entry name" value="FAD/NAD-bd_sf"/>
</dbReference>
<dbReference type="Pfam" id="PF05199">
    <property type="entry name" value="GMC_oxred_C"/>
    <property type="match status" value="1"/>
</dbReference>
<evidence type="ECO:0000313" key="18">
    <source>
        <dbReference type="EMBL" id="CUB06774.1"/>
    </source>
</evidence>
<name>A0A0K6IUM8_9GAMM</name>
<evidence type="ECO:0000256" key="10">
    <source>
        <dbReference type="ARBA" id="ARBA00023235"/>
    </source>
</evidence>
<dbReference type="Proteomes" id="UP000182769">
    <property type="component" value="Unassembled WGS sequence"/>
</dbReference>
<dbReference type="InterPro" id="IPR052542">
    <property type="entry name" value="Cholesterol_Oxidase"/>
</dbReference>
<evidence type="ECO:0000256" key="9">
    <source>
        <dbReference type="ARBA" id="ARBA00023221"/>
    </source>
</evidence>
<dbReference type="GO" id="GO:0016995">
    <property type="term" value="F:cholesterol oxidase activity"/>
    <property type="evidence" value="ECO:0007669"/>
    <property type="project" value="UniProtKB-EC"/>
</dbReference>
<evidence type="ECO:0000259" key="16">
    <source>
        <dbReference type="Pfam" id="PF00732"/>
    </source>
</evidence>
<dbReference type="STRING" id="1137284.GCA_001418205_03783"/>
<dbReference type="EC" id="5.3.3.1" evidence="11"/>
<keyword evidence="10" id="KW-0413">Isomerase</keyword>
<dbReference type="EMBL" id="CYHG01000022">
    <property type="protein sequence ID" value="CUB06774.1"/>
    <property type="molecule type" value="Genomic_DNA"/>
</dbReference>
<evidence type="ECO:0000256" key="4">
    <source>
        <dbReference type="ARBA" id="ARBA00022630"/>
    </source>
</evidence>
<evidence type="ECO:0000256" key="12">
    <source>
        <dbReference type="ARBA" id="ARBA00049645"/>
    </source>
</evidence>
<keyword evidence="3" id="KW-0153">Cholesterol metabolism</keyword>
<evidence type="ECO:0000256" key="6">
    <source>
        <dbReference type="ARBA" id="ARBA00023002"/>
    </source>
</evidence>
<dbReference type="RefSeq" id="WP_072242193.1">
    <property type="nucleotide sequence ID" value="NZ_CYHG01000022.1"/>
</dbReference>
<keyword evidence="5" id="KW-0274">FAD</keyword>
<proteinExistence type="inferred from homology"/>
<dbReference type="Gene3D" id="3.50.50.60">
    <property type="entry name" value="FAD/NAD(P)-binding domain"/>
    <property type="match status" value="3"/>
</dbReference>
<accession>A0A0K6IUM8</accession>
<evidence type="ECO:0000256" key="5">
    <source>
        <dbReference type="ARBA" id="ARBA00022827"/>
    </source>
</evidence>
<evidence type="ECO:0000256" key="14">
    <source>
        <dbReference type="ARBA" id="ARBA00049744"/>
    </source>
</evidence>
<evidence type="ECO:0000256" key="15">
    <source>
        <dbReference type="ARBA" id="ARBA00049778"/>
    </source>
</evidence>
<keyword evidence="6" id="KW-0560">Oxidoreductase</keyword>
<organism evidence="18 19">
    <name type="scientific">Marinomonas fungiae</name>
    <dbReference type="NCBI Taxonomy" id="1137284"/>
    <lineage>
        <taxon>Bacteria</taxon>
        <taxon>Pseudomonadati</taxon>
        <taxon>Pseudomonadota</taxon>
        <taxon>Gammaproteobacteria</taxon>
        <taxon>Oceanospirillales</taxon>
        <taxon>Oceanospirillaceae</taxon>
        <taxon>Marinomonas</taxon>
    </lineage>
</organism>
<keyword evidence="7" id="KW-0443">Lipid metabolism</keyword>
<comment type="similarity">
    <text evidence="2">Belongs to the GMC oxidoreductase family.</text>
</comment>
<dbReference type="GO" id="GO:0008203">
    <property type="term" value="P:cholesterol metabolic process"/>
    <property type="evidence" value="ECO:0007669"/>
    <property type="project" value="UniProtKB-KW"/>
</dbReference>
<dbReference type="OrthoDB" id="9787779at2"/>
<evidence type="ECO:0000256" key="11">
    <source>
        <dbReference type="ARBA" id="ARBA00038856"/>
    </source>
</evidence>
<evidence type="ECO:0000256" key="7">
    <source>
        <dbReference type="ARBA" id="ARBA00023098"/>
    </source>
</evidence>
<dbReference type="EC" id="1.1.3.6" evidence="13"/>